<dbReference type="AlphaFoldDB" id="A0A9Q8LIT0"/>
<gene>
    <name evidence="2" type="ORF">CLAFUR5_05858</name>
</gene>
<dbReference type="InterPro" id="IPR019384">
    <property type="entry name" value="FHIP"/>
</dbReference>
<reference evidence="2" key="2">
    <citation type="journal article" date="2022" name="Microb. Genom.">
        <title>A chromosome-scale genome assembly of the tomato pathogen Cladosporium fulvum reveals a compartmentalized genome architecture and the presence of a dispensable chromosome.</title>
        <authorList>
            <person name="Zaccaron A.Z."/>
            <person name="Chen L.H."/>
            <person name="Samaras A."/>
            <person name="Stergiopoulos I."/>
        </authorList>
    </citation>
    <scope>NUCLEOTIDE SEQUENCE</scope>
    <source>
        <strain evidence="2">Race5_Kim</strain>
    </source>
</reference>
<name>A0A9Q8LIT0_PASFU</name>
<feature type="compositionally biased region" description="Polar residues" evidence="1">
    <location>
        <begin position="722"/>
        <end position="732"/>
    </location>
</feature>
<dbReference type="OMA" id="DHAQEFH"/>
<evidence type="ECO:0000313" key="2">
    <source>
        <dbReference type="EMBL" id="UJO18259.1"/>
    </source>
</evidence>
<dbReference type="PANTHER" id="PTHR21705">
    <property type="entry name" value="RAI16 PROTEIN-RELATED"/>
    <property type="match status" value="1"/>
</dbReference>
<dbReference type="PANTHER" id="PTHR21705:SF11">
    <property type="entry name" value="FHIP FAMILY PROTEIN CG3558"/>
    <property type="match status" value="1"/>
</dbReference>
<sequence length="867" mass="95409">MDFWARLIGSAYTPKPSATKAASNDPSARLGRFRRVYKTILELCERPRDLGSERPLLHNLHLHIERLATFLRDETRAPVPHACLHFASANKIYGAVARAAIVSQYEPIIRSAVAVFAALVDSEEEDFLASEHFAKSLMKLVRKVLESGNVLVDTDTETAILELLFTIAAKIRLQPEILPVWFQSTAKPELEDVFIKEKKTFVGITQKDDFPLCYLMIDRVHHEGRIGDFARTGLLYVFEATGRSLDLEEWVVSSDLATLMASGLGALYSQLSRELSILHPDASLPPVLAMSDYTTTHTRAAAESAFSERHQTHMATFLSYLAFWQDVLDHCRSDAVKQTLLDHFQILFLQQLLYPSLLQSSDTDAGSSIAVLTYMTTILEALEYPDLIHMIMNYLLAVQGRDQLAVPSAPHTPVRPNLPRSPTSVRRRQSLMLLSTPKDADDAVDPNLFSLVDLILNNIASRNDQSVFAALRLTSAIIARQKRYAFGTMLKVQRCRPSQPVRTVGALDEELEQYSTIALSMHPSHGTEVTYARLCEDLRYSIEAQAPYQTTVSDSVEQHSSVGIGTFYLTNEDPLMRTIRSLLKTFFTNSIDVNLALTQAIIAIAQCIEIRLDGWCGLSASDCRIADDAAQVQRSWQDCMDPDEGHRLAGLTKATTPPAWTNDTAPMLHVELQVLATQLETVRSNVANLDQLLAGRKVMLQAASSDVSGDATSMAEVHTQLSSNLEVSQGSRGHTRSSSKSSQLRGRNKANTISPQSLSSANSRAASQTPSHAGLVEASTSPPSSDIFRPPPPETPSTTDVLMQKIEFPGTGPSSRVTNEGETIPERSASLNHVLTNVAVLQEFVLELVAVIQVRAAVLGDGEVSVV</sequence>
<dbReference type="RefSeq" id="XP_047762625.1">
    <property type="nucleotide sequence ID" value="XM_047905006.1"/>
</dbReference>
<protein>
    <recommendedName>
        <fullName evidence="4">Retinoic acid induced 16-like protein-domain-containing protein</fullName>
    </recommendedName>
</protein>
<accession>A0A9Q8LIT0</accession>
<dbReference type="KEGG" id="ffu:CLAFUR5_05858"/>
<dbReference type="Pfam" id="PF10257">
    <property type="entry name" value="RAI16-like"/>
    <property type="match status" value="1"/>
</dbReference>
<evidence type="ECO:0000256" key="1">
    <source>
        <dbReference type="SAM" id="MobiDB-lite"/>
    </source>
</evidence>
<proteinExistence type="predicted"/>
<dbReference type="Proteomes" id="UP000756132">
    <property type="component" value="Chromosome 5"/>
</dbReference>
<dbReference type="GeneID" id="71985736"/>
<organism evidence="2 3">
    <name type="scientific">Passalora fulva</name>
    <name type="common">Tomato leaf mold</name>
    <name type="synonym">Cladosporium fulvum</name>
    <dbReference type="NCBI Taxonomy" id="5499"/>
    <lineage>
        <taxon>Eukaryota</taxon>
        <taxon>Fungi</taxon>
        <taxon>Dikarya</taxon>
        <taxon>Ascomycota</taxon>
        <taxon>Pezizomycotina</taxon>
        <taxon>Dothideomycetes</taxon>
        <taxon>Dothideomycetidae</taxon>
        <taxon>Mycosphaerellales</taxon>
        <taxon>Mycosphaerellaceae</taxon>
        <taxon>Fulvia</taxon>
    </lineage>
</organism>
<dbReference type="EMBL" id="CP090167">
    <property type="protein sequence ID" value="UJO18259.1"/>
    <property type="molecule type" value="Genomic_DNA"/>
</dbReference>
<dbReference type="OrthoDB" id="5350595at2759"/>
<evidence type="ECO:0000313" key="3">
    <source>
        <dbReference type="Proteomes" id="UP000756132"/>
    </source>
</evidence>
<feature type="region of interest" description="Disordered" evidence="1">
    <location>
        <begin position="722"/>
        <end position="799"/>
    </location>
</feature>
<feature type="compositionally biased region" description="Polar residues" evidence="1">
    <location>
        <begin position="743"/>
        <end position="771"/>
    </location>
</feature>
<keyword evidence="3" id="KW-1185">Reference proteome</keyword>
<reference evidence="2" key="1">
    <citation type="submission" date="2021-12" db="EMBL/GenBank/DDBJ databases">
        <authorList>
            <person name="Zaccaron A."/>
            <person name="Stergiopoulos I."/>
        </authorList>
    </citation>
    <scope>NUCLEOTIDE SEQUENCE</scope>
    <source>
        <strain evidence="2">Race5_Kim</strain>
    </source>
</reference>
<evidence type="ECO:0008006" key="4">
    <source>
        <dbReference type="Google" id="ProtNLM"/>
    </source>
</evidence>